<dbReference type="Proteomes" id="UP000831151">
    <property type="component" value="Chromosome"/>
</dbReference>
<keyword evidence="3 4" id="KW-0131">Cell cycle</keyword>
<dbReference type="AlphaFoldDB" id="A0A9E7DIU4"/>
<dbReference type="EMBL" id="CP096649">
    <property type="protein sequence ID" value="UQK58968.1"/>
    <property type="molecule type" value="Genomic_DNA"/>
</dbReference>
<dbReference type="PANTHER" id="PTHR38429">
    <property type="entry name" value="SEPTATION PROTEIN SPOVG-RELATED"/>
    <property type="match status" value="1"/>
</dbReference>
<dbReference type="SUPFAM" id="SSF160537">
    <property type="entry name" value="SpoVG-like"/>
    <property type="match status" value="1"/>
</dbReference>
<keyword evidence="1 4" id="KW-0132">Cell division</keyword>
<dbReference type="Gene3D" id="3.30.1120.40">
    <property type="entry name" value="Stage V sporulation protein G"/>
    <property type="match status" value="1"/>
</dbReference>
<dbReference type="InterPro" id="IPR007170">
    <property type="entry name" value="SpoVG"/>
</dbReference>
<sequence>MTITDVRVRLVEKDGLNLKATASVTFDNAFVVHDIKVIEGREGLFIAMPSRKVPNGTYRDIAHPINTETRADIEEKVYKAYEAAVEDAKNEADEEILVMEEK</sequence>
<keyword evidence="7" id="KW-1185">Reference proteome</keyword>
<proteinExistence type="inferred from homology"/>
<reference evidence="6" key="1">
    <citation type="submission" date="2022-04" db="EMBL/GenBank/DDBJ databases">
        <title>Complete genome sequences of Ezakiella coagulans and Fenollaria massiliensis.</title>
        <authorList>
            <person name="France M.T."/>
            <person name="Clifford J."/>
            <person name="Narina S."/>
            <person name="Rutt L."/>
            <person name="Ravel J."/>
        </authorList>
    </citation>
    <scope>NUCLEOTIDE SEQUENCE</scope>
    <source>
        <strain evidence="6">C0061C2</strain>
    </source>
</reference>
<keyword evidence="2 4" id="KW-0717">Septation</keyword>
<gene>
    <name evidence="4 6" type="primary">spoVG</name>
    <name evidence="6" type="ORF">M1R53_06920</name>
</gene>
<feature type="coiled-coil region" evidence="5">
    <location>
        <begin position="71"/>
        <end position="98"/>
    </location>
</feature>
<evidence type="ECO:0000256" key="2">
    <source>
        <dbReference type="ARBA" id="ARBA00023210"/>
    </source>
</evidence>
<evidence type="ECO:0000256" key="1">
    <source>
        <dbReference type="ARBA" id="ARBA00022618"/>
    </source>
</evidence>
<evidence type="ECO:0000313" key="6">
    <source>
        <dbReference type="EMBL" id="UQK58968.1"/>
    </source>
</evidence>
<evidence type="ECO:0000256" key="3">
    <source>
        <dbReference type="ARBA" id="ARBA00023306"/>
    </source>
</evidence>
<dbReference type="PANTHER" id="PTHR38429:SF1">
    <property type="entry name" value="SEPTATION PROTEIN SPOVG-RELATED"/>
    <property type="match status" value="1"/>
</dbReference>
<protein>
    <recommendedName>
        <fullName evidence="4">Putative septation protein SpoVG</fullName>
    </recommendedName>
</protein>
<keyword evidence="5" id="KW-0175">Coiled coil</keyword>
<dbReference type="InterPro" id="IPR036751">
    <property type="entry name" value="SpoVG_sf"/>
</dbReference>
<comment type="similarity">
    <text evidence="4">Belongs to the SpoVG family.</text>
</comment>
<dbReference type="Pfam" id="PF04026">
    <property type="entry name" value="SpoVG"/>
    <property type="match status" value="1"/>
</dbReference>
<organism evidence="6 7">
    <name type="scientific">Fenollaria massiliensis</name>
    <dbReference type="NCBI Taxonomy" id="938288"/>
    <lineage>
        <taxon>Bacteria</taxon>
        <taxon>Bacillati</taxon>
        <taxon>Bacillota</taxon>
        <taxon>Clostridia</taxon>
        <taxon>Eubacteriales</taxon>
        <taxon>Fenollaria</taxon>
    </lineage>
</organism>
<dbReference type="NCBIfam" id="NF009749">
    <property type="entry name" value="PRK13259.1"/>
    <property type="match status" value="1"/>
</dbReference>
<dbReference type="RefSeq" id="WP_019214841.1">
    <property type="nucleotide sequence ID" value="NZ_CP096649.1"/>
</dbReference>
<name>A0A9E7DIU4_9FIRM</name>
<evidence type="ECO:0000256" key="5">
    <source>
        <dbReference type="SAM" id="Coils"/>
    </source>
</evidence>
<comment type="function">
    <text evidence="4">Could be involved in septation.</text>
</comment>
<dbReference type="GO" id="GO:0030435">
    <property type="term" value="P:sporulation resulting in formation of a cellular spore"/>
    <property type="evidence" value="ECO:0007669"/>
    <property type="project" value="InterPro"/>
</dbReference>
<evidence type="ECO:0000256" key="4">
    <source>
        <dbReference type="HAMAP-Rule" id="MF_00819"/>
    </source>
</evidence>
<dbReference type="HAMAP" id="MF_00819">
    <property type="entry name" value="SpoVG"/>
    <property type="match status" value="1"/>
</dbReference>
<evidence type="ECO:0000313" key="7">
    <source>
        <dbReference type="Proteomes" id="UP000831151"/>
    </source>
</evidence>
<dbReference type="KEGG" id="fms:M1R53_06920"/>
<dbReference type="GO" id="GO:0000917">
    <property type="term" value="P:division septum assembly"/>
    <property type="evidence" value="ECO:0007669"/>
    <property type="project" value="UniProtKB-KW"/>
</dbReference>
<accession>A0A9E7DIU4</accession>